<name>A0A0B7BSZ0_9EUPU</name>
<proteinExistence type="predicted"/>
<evidence type="ECO:0008006" key="4">
    <source>
        <dbReference type="Google" id="ProtNLM"/>
    </source>
</evidence>
<dbReference type="SMART" id="SM00404">
    <property type="entry name" value="PTPc_motif"/>
    <property type="match status" value="1"/>
</dbReference>
<feature type="domain" description="Tyrosine specific protein phosphatases" evidence="2">
    <location>
        <begin position="235"/>
        <end position="309"/>
    </location>
</feature>
<evidence type="ECO:0000259" key="2">
    <source>
        <dbReference type="PROSITE" id="PS50056"/>
    </source>
</evidence>
<gene>
    <name evidence="3" type="primary">ORF211628</name>
</gene>
<dbReference type="SUPFAM" id="SSF52799">
    <property type="entry name" value="(Phosphotyrosine protein) phosphatases II"/>
    <property type="match status" value="1"/>
</dbReference>
<feature type="non-terminal residue" evidence="3">
    <location>
        <position position="1"/>
    </location>
</feature>
<dbReference type="InterPro" id="IPR000242">
    <property type="entry name" value="PTP_cat"/>
</dbReference>
<dbReference type="InterPro" id="IPR003595">
    <property type="entry name" value="Tyr_Pase_cat"/>
</dbReference>
<dbReference type="PROSITE" id="PS50055">
    <property type="entry name" value="TYR_PHOSPHATASE_PTP"/>
    <property type="match status" value="1"/>
</dbReference>
<dbReference type="PRINTS" id="PR00700">
    <property type="entry name" value="PRTYPHPHTASE"/>
</dbReference>
<reference evidence="3" key="1">
    <citation type="submission" date="2014-12" db="EMBL/GenBank/DDBJ databases">
        <title>Insight into the proteome of Arion vulgaris.</title>
        <authorList>
            <person name="Aradska J."/>
            <person name="Bulat T."/>
            <person name="Smidak R."/>
            <person name="Sarate P."/>
            <person name="Gangsoo J."/>
            <person name="Sialana F."/>
            <person name="Bilban M."/>
            <person name="Lubec G."/>
        </authorList>
    </citation>
    <scope>NUCLEOTIDE SEQUENCE</scope>
    <source>
        <tissue evidence="3">Skin</tissue>
    </source>
</reference>
<dbReference type="PROSITE" id="PS50056">
    <property type="entry name" value="TYR_PHOSPHATASE_2"/>
    <property type="match status" value="1"/>
</dbReference>
<evidence type="ECO:0000259" key="1">
    <source>
        <dbReference type="PROSITE" id="PS50055"/>
    </source>
</evidence>
<dbReference type="Pfam" id="PF00102">
    <property type="entry name" value="Y_phosphatase"/>
    <property type="match status" value="1"/>
</dbReference>
<dbReference type="AlphaFoldDB" id="A0A0B7BSZ0"/>
<dbReference type="GO" id="GO:0004725">
    <property type="term" value="F:protein tyrosine phosphatase activity"/>
    <property type="evidence" value="ECO:0007669"/>
    <property type="project" value="InterPro"/>
</dbReference>
<dbReference type="InterPro" id="IPR050348">
    <property type="entry name" value="Protein-Tyr_Phosphatase"/>
</dbReference>
<evidence type="ECO:0000313" key="3">
    <source>
        <dbReference type="EMBL" id="CEK96344.1"/>
    </source>
</evidence>
<dbReference type="CDD" id="cd00047">
    <property type="entry name" value="PTPc"/>
    <property type="match status" value="1"/>
</dbReference>
<dbReference type="InterPro" id="IPR029021">
    <property type="entry name" value="Prot-tyrosine_phosphatase-like"/>
</dbReference>
<protein>
    <recommendedName>
        <fullName evidence="4">Tyrosine-protein phosphatase domain-containing protein</fullName>
    </recommendedName>
</protein>
<dbReference type="PANTHER" id="PTHR19134:SF449">
    <property type="entry name" value="TYROSINE-PROTEIN PHOSPHATASE 1"/>
    <property type="match status" value="1"/>
</dbReference>
<dbReference type="PANTHER" id="PTHR19134">
    <property type="entry name" value="RECEPTOR-TYPE TYROSINE-PROTEIN PHOSPHATASE"/>
    <property type="match status" value="1"/>
</dbReference>
<dbReference type="EMBL" id="HACG01049479">
    <property type="protein sequence ID" value="CEK96344.1"/>
    <property type="molecule type" value="Transcribed_RNA"/>
</dbReference>
<organism evidence="3">
    <name type="scientific">Arion vulgaris</name>
    <dbReference type="NCBI Taxonomy" id="1028688"/>
    <lineage>
        <taxon>Eukaryota</taxon>
        <taxon>Metazoa</taxon>
        <taxon>Spiralia</taxon>
        <taxon>Lophotrochozoa</taxon>
        <taxon>Mollusca</taxon>
        <taxon>Gastropoda</taxon>
        <taxon>Heterobranchia</taxon>
        <taxon>Euthyneura</taxon>
        <taxon>Panpulmonata</taxon>
        <taxon>Eupulmonata</taxon>
        <taxon>Stylommatophora</taxon>
        <taxon>Helicina</taxon>
        <taxon>Arionoidea</taxon>
        <taxon>Arionidae</taxon>
        <taxon>Arion</taxon>
    </lineage>
</organism>
<feature type="domain" description="Tyrosine-protein phosphatase" evidence="1">
    <location>
        <begin position="40"/>
        <end position="318"/>
    </location>
</feature>
<dbReference type="SMART" id="SM00194">
    <property type="entry name" value="PTPc"/>
    <property type="match status" value="1"/>
</dbReference>
<sequence>QYEFLHRAAQVAILCMGTTIVSNNITNRIKELERTDQSKLKQEFKAICAINDNSTDHNIDKNNTNSSTYEISQTVNNKLKNRFQNVLAKEDYRVILMGDSQEGLEDYINAVFIPSFRKQNQQFLTQLPLPTTVLDFWRLVTQYNVSLIVSFEDDLKATDQTVGEYLPSSDNQAVTFSMFELETKTISTNKLWQQRKVTVTADTEYKNTKLSTSAAMKEEHILTHLKCLTTDLHPEKLLPLICQIRSLIPSGDGRTIYMCRNGADYSGLVCVLSLLLDRMDNDGCSTVPLVVGAIKAIRPQVIPTLAQYQLLYQVLRLYSDGSSVYANLNHTQ</sequence>
<dbReference type="InterPro" id="IPR000387">
    <property type="entry name" value="Tyr_Pase_dom"/>
</dbReference>
<dbReference type="Gene3D" id="3.90.190.10">
    <property type="entry name" value="Protein tyrosine phosphatase superfamily"/>
    <property type="match status" value="1"/>
</dbReference>
<accession>A0A0B7BSZ0</accession>